<keyword evidence="3" id="KW-1185">Reference proteome</keyword>
<reference evidence="2 3" key="1">
    <citation type="journal article" date="2011" name="J. Bacteriol.">
        <title>Complete genome sequence of 'Vulcanisaeta moutnovskia' strain 768-28, a novel member of the hyperthermophilic crenarchaeal genus vulcanisaeta.</title>
        <authorList>
            <person name="Gumerov V.M."/>
            <person name="Mardanov A.V."/>
            <person name="Beletsky A.V."/>
            <person name="Prokofeva M.I."/>
            <person name="Bonch-Osmolovskaya E.A."/>
            <person name="Ravin N.V."/>
            <person name="Skryabin K.G."/>
        </authorList>
    </citation>
    <scope>NUCLEOTIDE SEQUENCE [LARGE SCALE GENOMIC DNA]</scope>
    <source>
        <strain evidence="2 3">768-28</strain>
    </source>
</reference>
<dbReference type="EMBL" id="CP002529">
    <property type="protein sequence ID" value="ADY02186.1"/>
    <property type="molecule type" value="Genomic_DNA"/>
</dbReference>
<dbReference type="eggNOG" id="arCOG03218">
    <property type="taxonomic scope" value="Archaea"/>
</dbReference>
<dbReference type="STRING" id="985053.VMUT_1985"/>
<dbReference type="Pfam" id="PF04446">
    <property type="entry name" value="Thg1"/>
    <property type="match status" value="1"/>
</dbReference>
<organism evidence="2 3">
    <name type="scientific">Vulcanisaeta moutnovskia (strain 768-28)</name>
    <dbReference type="NCBI Taxonomy" id="985053"/>
    <lineage>
        <taxon>Archaea</taxon>
        <taxon>Thermoproteota</taxon>
        <taxon>Thermoprotei</taxon>
        <taxon>Thermoproteales</taxon>
        <taxon>Thermoproteaceae</taxon>
        <taxon>Vulcanisaeta</taxon>
    </lineage>
</organism>
<evidence type="ECO:0000313" key="3">
    <source>
        <dbReference type="Proteomes" id="UP000007485"/>
    </source>
</evidence>
<dbReference type="AlphaFoldDB" id="F0QW91"/>
<gene>
    <name evidence="2" type="ordered locus">VMUT_1985</name>
</gene>
<evidence type="ECO:0000313" key="2">
    <source>
        <dbReference type="EMBL" id="ADY02186.1"/>
    </source>
</evidence>
<accession>F0QW91</accession>
<dbReference type="InterPro" id="IPR024956">
    <property type="entry name" value="tRNAHis_GuaTrfase_cat"/>
</dbReference>
<dbReference type="PANTHER" id="PTHR12729">
    <property type="entry name" value="TRNA(HIS) GUANYLYLTRANSFERASE-RELATED"/>
    <property type="match status" value="1"/>
</dbReference>
<dbReference type="Proteomes" id="UP000007485">
    <property type="component" value="Chromosome"/>
</dbReference>
<dbReference type="Gene3D" id="3.30.70.3000">
    <property type="match status" value="1"/>
</dbReference>
<dbReference type="GO" id="GO:0008193">
    <property type="term" value="F:tRNA guanylyltransferase activity"/>
    <property type="evidence" value="ECO:0007669"/>
    <property type="project" value="InterPro"/>
</dbReference>
<sequence>MNAMSNIDVVNLLIGVNPVELERDFDSRVVTRIIKPPIVVRLDGTGFGKALKDFTWPRDERVHRALVKAAVELMRTFSGEYALVISDEINVFLLNYVPFSGREYKLISSMAGLASAVVSNALSRVLYFDARVIQLNDSCLDVMRYMLYRVRVGFNNYHVEIAQRNGVIPPKSTPHINEVIRALGGPRLTWESLGTCLVRSRVELEGVDRRSGERVKYVRKRIIEKNPIEVINELSTCGFNSQ</sequence>
<proteinExistence type="predicted"/>
<dbReference type="GO" id="GO:0006400">
    <property type="term" value="P:tRNA modification"/>
    <property type="evidence" value="ECO:0007669"/>
    <property type="project" value="InterPro"/>
</dbReference>
<protein>
    <submittedName>
        <fullName evidence="2">Thg1 domain containing protein</fullName>
    </submittedName>
</protein>
<name>F0QW91_VULM7</name>
<dbReference type="InterPro" id="IPR007537">
    <property type="entry name" value="tRNAHis_GuaTrfase_Thg1"/>
</dbReference>
<evidence type="ECO:0000259" key="1">
    <source>
        <dbReference type="Pfam" id="PF04446"/>
    </source>
</evidence>
<dbReference type="PANTHER" id="PTHR12729:SF6">
    <property type="entry name" value="TRNA(HIS) GUANYLYLTRANSFERASE-RELATED"/>
    <property type="match status" value="1"/>
</dbReference>
<dbReference type="GO" id="GO:0000287">
    <property type="term" value="F:magnesium ion binding"/>
    <property type="evidence" value="ECO:0007669"/>
    <property type="project" value="InterPro"/>
</dbReference>
<dbReference type="KEGG" id="vmo:VMUT_1985"/>
<dbReference type="HOGENOM" id="CLU_101660_0_0_2"/>
<feature type="domain" description="tRNAHis guanylyltransferase catalytic" evidence="1">
    <location>
        <begin position="35"/>
        <end position="134"/>
    </location>
</feature>
<dbReference type="InterPro" id="IPR038469">
    <property type="entry name" value="tRNAHis_GuaTrfase_Thg1_sf"/>
</dbReference>